<evidence type="ECO:0000313" key="3">
    <source>
        <dbReference type="EMBL" id="TCT08042.1"/>
    </source>
</evidence>
<sequence>MRRLAVSLAAAAGVGLFAVCALAKPDALPREPVAVEVRAAPIATFRPHSEERRFGRLEFRGGMRLSSPFAGFGGLSGFVLAPDGTNFLAVTDAGLFLKGRLVTEGDRPIGLTDVTAAAMLDEKGRIQANQGRGDAEALAVAPDAVYVTFEDINELWSYPGPDPLGKTGVPVPVPPAVKRLRNNLGLEALVYVPGPPMTGALIAVGEEGARAGDDLPGVIIGGPRPGGFTIRKSGAFNGTDAALGPRGDFYLLERHFTPASGVSMQIRRFPLADIRPGAVLEGDILLTADMGHEIDNMEGLSATVNAAGETILTLVSDDNFSLLQRTILLRFAVMD</sequence>
<protein>
    <recommendedName>
        <fullName evidence="2">Phytase-like domain-containing protein</fullName>
    </recommendedName>
</protein>
<gene>
    <name evidence="3" type="ORF">EDC64_101561</name>
</gene>
<dbReference type="PIRSF" id="PIRSF031900">
    <property type="entry name" value="UCP031900"/>
    <property type="match status" value="1"/>
</dbReference>
<evidence type="ECO:0000259" key="2">
    <source>
        <dbReference type="Pfam" id="PF13449"/>
    </source>
</evidence>
<dbReference type="Pfam" id="PF13449">
    <property type="entry name" value="Phytase-like"/>
    <property type="match status" value="1"/>
</dbReference>
<feature type="chain" id="PRO_5020697475" description="Phytase-like domain-containing protein" evidence="1">
    <location>
        <begin position="24"/>
        <end position="335"/>
    </location>
</feature>
<comment type="caution">
    <text evidence="3">The sequence shown here is derived from an EMBL/GenBank/DDBJ whole genome shotgun (WGS) entry which is preliminary data.</text>
</comment>
<evidence type="ECO:0000313" key="4">
    <source>
        <dbReference type="Proteomes" id="UP000294664"/>
    </source>
</evidence>
<dbReference type="InterPro" id="IPR014567">
    <property type="entry name" value="UCP031900"/>
</dbReference>
<dbReference type="Proteomes" id="UP000294664">
    <property type="component" value="Unassembled WGS sequence"/>
</dbReference>
<dbReference type="OrthoDB" id="9798693at2"/>
<dbReference type="InterPro" id="IPR027372">
    <property type="entry name" value="Phytase-like_dom"/>
</dbReference>
<organism evidence="3 4">
    <name type="scientific">Aquabacter spiritensis</name>
    <dbReference type="NCBI Taxonomy" id="933073"/>
    <lineage>
        <taxon>Bacteria</taxon>
        <taxon>Pseudomonadati</taxon>
        <taxon>Pseudomonadota</taxon>
        <taxon>Alphaproteobacteria</taxon>
        <taxon>Hyphomicrobiales</taxon>
        <taxon>Xanthobacteraceae</taxon>
        <taxon>Aquabacter</taxon>
    </lineage>
</organism>
<dbReference type="AlphaFoldDB" id="A0A4R3M4T8"/>
<name>A0A4R3M4T8_9HYPH</name>
<keyword evidence="4" id="KW-1185">Reference proteome</keyword>
<evidence type="ECO:0000256" key="1">
    <source>
        <dbReference type="SAM" id="SignalP"/>
    </source>
</evidence>
<feature type="signal peptide" evidence="1">
    <location>
        <begin position="1"/>
        <end position="23"/>
    </location>
</feature>
<dbReference type="EMBL" id="SMAI01000001">
    <property type="protein sequence ID" value="TCT08042.1"/>
    <property type="molecule type" value="Genomic_DNA"/>
</dbReference>
<reference evidence="3 4" key="1">
    <citation type="submission" date="2019-03" db="EMBL/GenBank/DDBJ databases">
        <title>Genomic Encyclopedia of Type Strains, Phase IV (KMG-IV): sequencing the most valuable type-strain genomes for metagenomic binning, comparative biology and taxonomic classification.</title>
        <authorList>
            <person name="Goeker M."/>
        </authorList>
    </citation>
    <scope>NUCLEOTIDE SEQUENCE [LARGE SCALE GENOMIC DNA]</scope>
    <source>
        <strain evidence="3 4">DSM 9035</strain>
    </source>
</reference>
<dbReference type="RefSeq" id="WP_132029626.1">
    <property type="nucleotide sequence ID" value="NZ_SMAI01000001.1"/>
</dbReference>
<feature type="domain" description="Phytase-like" evidence="2">
    <location>
        <begin position="71"/>
        <end position="320"/>
    </location>
</feature>
<keyword evidence="1" id="KW-0732">Signal</keyword>
<accession>A0A4R3M4T8</accession>
<proteinExistence type="predicted"/>